<dbReference type="AlphaFoldDB" id="A0A382TML5"/>
<evidence type="ECO:0000259" key="2">
    <source>
        <dbReference type="Pfam" id="PF21706"/>
    </source>
</evidence>
<dbReference type="PANTHER" id="PTHR43755">
    <property type="match status" value="1"/>
</dbReference>
<dbReference type="Gene3D" id="3.50.50.60">
    <property type="entry name" value="FAD/NAD(P)-binding domain"/>
    <property type="match status" value="1"/>
</dbReference>
<sequence length="197" mass="20989">MKNINRRTFNRGLGVTIALGALALPSSTTFAASRKAQVVVVGGGFGGATAAKYIKRFDPSISVTLIEPSTNFVTCPFSNTVIVGLNTIDYITHNYSALKKMGIEVVHDMAAHINGGGKQVKLASGSTISFDRCIVSPGIDFRWEKIEGLDSDTTSTIPHAWKAGPQTLLLRKQLEAMPNGGTFVISPPVNPFRCPPG</sequence>
<dbReference type="InterPro" id="IPR023753">
    <property type="entry name" value="FAD/NAD-binding_dom"/>
</dbReference>
<dbReference type="EMBL" id="UINC01137775">
    <property type="protein sequence ID" value="SVD23319.1"/>
    <property type="molecule type" value="Genomic_DNA"/>
</dbReference>
<dbReference type="GO" id="GO:0016491">
    <property type="term" value="F:oxidoreductase activity"/>
    <property type="evidence" value="ECO:0007669"/>
    <property type="project" value="InterPro"/>
</dbReference>
<dbReference type="PROSITE" id="PS51318">
    <property type="entry name" value="TAT"/>
    <property type="match status" value="1"/>
</dbReference>
<dbReference type="InterPro" id="IPR006311">
    <property type="entry name" value="TAT_signal"/>
</dbReference>
<organism evidence="3">
    <name type="scientific">marine metagenome</name>
    <dbReference type="NCBI Taxonomy" id="408172"/>
    <lineage>
        <taxon>unclassified sequences</taxon>
        <taxon>metagenomes</taxon>
        <taxon>ecological metagenomes</taxon>
    </lineage>
</organism>
<dbReference type="Pfam" id="PF21706">
    <property type="entry name" value="FCSD_central"/>
    <property type="match status" value="1"/>
</dbReference>
<evidence type="ECO:0000259" key="1">
    <source>
        <dbReference type="Pfam" id="PF07992"/>
    </source>
</evidence>
<feature type="domain" description="FAD/NAD(P)-binding" evidence="1">
    <location>
        <begin position="37"/>
        <end position="152"/>
    </location>
</feature>
<dbReference type="Pfam" id="PF07992">
    <property type="entry name" value="Pyr_redox_2"/>
    <property type="match status" value="1"/>
</dbReference>
<dbReference type="InterPro" id="IPR036188">
    <property type="entry name" value="FAD/NAD-bd_sf"/>
</dbReference>
<dbReference type="InterPro" id="IPR049386">
    <property type="entry name" value="FCSD_central"/>
</dbReference>
<feature type="non-terminal residue" evidence="3">
    <location>
        <position position="197"/>
    </location>
</feature>
<proteinExistence type="predicted"/>
<feature type="domain" description="Sulfide dehydrogenase [flavocytochrome c] flavoprotein chain central" evidence="2">
    <location>
        <begin position="167"/>
        <end position="197"/>
    </location>
</feature>
<accession>A0A382TML5</accession>
<dbReference type="InterPro" id="IPR052541">
    <property type="entry name" value="SQRD"/>
</dbReference>
<gene>
    <name evidence="3" type="ORF">METZ01_LOCUS376173</name>
</gene>
<dbReference type="SUPFAM" id="SSF51905">
    <property type="entry name" value="FAD/NAD(P)-binding domain"/>
    <property type="match status" value="1"/>
</dbReference>
<protein>
    <submittedName>
        <fullName evidence="3">Uncharacterized protein</fullName>
    </submittedName>
</protein>
<dbReference type="PANTHER" id="PTHR43755:SF1">
    <property type="entry name" value="FAD-DEPENDENT PYRIDINE NUCLEOTIDE-DISULPHIDE OXIDOREDUCTASE"/>
    <property type="match status" value="1"/>
</dbReference>
<name>A0A382TML5_9ZZZZ</name>
<reference evidence="3" key="1">
    <citation type="submission" date="2018-05" db="EMBL/GenBank/DDBJ databases">
        <authorList>
            <person name="Lanie J.A."/>
            <person name="Ng W.-L."/>
            <person name="Kazmierczak K.M."/>
            <person name="Andrzejewski T.M."/>
            <person name="Davidsen T.M."/>
            <person name="Wayne K.J."/>
            <person name="Tettelin H."/>
            <person name="Glass J.I."/>
            <person name="Rusch D."/>
            <person name="Podicherti R."/>
            <person name="Tsui H.-C.T."/>
            <person name="Winkler M.E."/>
        </authorList>
    </citation>
    <scope>NUCLEOTIDE SEQUENCE</scope>
</reference>
<evidence type="ECO:0000313" key="3">
    <source>
        <dbReference type="EMBL" id="SVD23319.1"/>
    </source>
</evidence>